<reference evidence="3" key="1">
    <citation type="journal article" date="2019" name="Int. J. Syst. Evol. Microbiol.">
        <title>The Global Catalogue of Microorganisms (GCM) 10K type strain sequencing project: providing services to taxonomists for standard genome sequencing and annotation.</title>
        <authorList>
            <consortium name="The Broad Institute Genomics Platform"/>
            <consortium name="The Broad Institute Genome Sequencing Center for Infectious Disease"/>
            <person name="Wu L."/>
            <person name="Ma J."/>
        </authorList>
    </citation>
    <scope>NUCLEOTIDE SEQUENCE [LARGE SCALE GENOMIC DNA]</scope>
    <source>
        <strain evidence="3">CGMCC 1.3685</strain>
    </source>
</reference>
<organism evidence="2 3">
    <name type="scientific">Glutamicibacter ardleyensis</name>
    <dbReference type="NCBI Taxonomy" id="225894"/>
    <lineage>
        <taxon>Bacteria</taxon>
        <taxon>Bacillati</taxon>
        <taxon>Actinomycetota</taxon>
        <taxon>Actinomycetes</taxon>
        <taxon>Micrococcales</taxon>
        <taxon>Micrococcaceae</taxon>
        <taxon>Glutamicibacter</taxon>
    </lineage>
</organism>
<dbReference type="EMBL" id="BMKX01000013">
    <property type="protein sequence ID" value="GGJ73596.1"/>
    <property type="molecule type" value="Genomic_DNA"/>
</dbReference>
<evidence type="ECO:0000256" key="1">
    <source>
        <dbReference type="SAM" id="Phobius"/>
    </source>
</evidence>
<proteinExistence type="predicted"/>
<dbReference type="Proteomes" id="UP000606115">
    <property type="component" value="Unassembled WGS sequence"/>
</dbReference>
<protein>
    <submittedName>
        <fullName evidence="2">Uncharacterized protein</fullName>
    </submittedName>
</protein>
<name>A0ABQ2DUA4_9MICC</name>
<accession>A0ABQ2DUA4</accession>
<dbReference type="GeneID" id="303305899"/>
<keyword evidence="1" id="KW-0812">Transmembrane</keyword>
<dbReference type="RefSeq" id="WP_188687395.1">
    <property type="nucleotide sequence ID" value="NZ_BMKX01000013.1"/>
</dbReference>
<evidence type="ECO:0000313" key="3">
    <source>
        <dbReference type="Proteomes" id="UP000606115"/>
    </source>
</evidence>
<evidence type="ECO:0000313" key="2">
    <source>
        <dbReference type="EMBL" id="GGJ73596.1"/>
    </source>
</evidence>
<comment type="caution">
    <text evidence="2">The sequence shown here is derived from an EMBL/GenBank/DDBJ whole genome shotgun (WGS) entry which is preliminary data.</text>
</comment>
<gene>
    <name evidence="2" type="ORF">GCM10007173_35710</name>
</gene>
<feature type="transmembrane region" description="Helical" evidence="1">
    <location>
        <begin position="50"/>
        <end position="74"/>
    </location>
</feature>
<feature type="transmembrane region" description="Helical" evidence="1">
    <location>
        <begin position="80"/>
        <end position="97"/>
    </location>
</feature>
<keyword evidence="3" id="KW-1185">Reference proteome</keyword>
<keyword evidence="1" id="KW-0472">Membrane</keyword>
<sequence>MNCRASEGLKEKYAKYVNEQLVAVGEPPMTEPFEHLLAKVEFESSNFKQIVTVLTILLTFIAITIATASASGTYLGKELLITYAGMITVLLVVAIIFTHPSVAAKKSAIAVYRHRHP</sequence>
<keyword evidence="1" id="KW-1133">Transmembrane helix</keyword>